<evidence type="ECO:0000313" key="2">
    <source>
        <dbReference type="Proteomes" id="UP000198775"/>
    </source>
</evidence>
<evidence type="ECO:0000313" key="1">
    <source>
        <dbReference type="EMBL" id="SEO14151.1"/>
    </source>
</evidence>
<keyword evidence="2" id="KW-1185">Reference proteome</keyword>
<dbReference type="InterPro" id="IPR043811">
    <property type="entry name" value="DUF5793"/>
</dbReference>
<dbReference type="RefSeq" id="WP_092659920.1">
    <property type="nucleotide sequence ID" value="NZ_FOCX01000008.1"/>
</dbReference>
<dbReference type="OrthoDB" id="311801at2157"/>
<sequence>MRRDYFTLELRDVGDDPVEQPTVHIEYDGPSDELETRLTPGTDLDLAFRFQTPVDDSDADGVLAITERLTGDFVLEVNADADDILALVDTAKAYGQEESDAPGCYSLEIDVTDGDRYTTDKQTLLVYDDEGDLMRNHSLIPSGVEL</sequence>
<reference evidence="2" key="1">
    <citation type="submission" date="2016-10" db="EMBL/GenBank/DDBJ databases">
        <authorList>
            <person name="Varghese N."/>
            <person name="Submissions S."/>
        </authorList>
    </citation>
    <scope>NUCLEOTIDE SEQUENCE [LARGE SCALE GENOMIC DNA]</scope>
    <source>
        <strain evidence="2">IBRC-M 10043</strain>
    </source>
</reference>
<dbReference type="Proteomes" id="UP000198775">
    <property type="component" value="Unassembled WGS sequence"/>
</dbReference>
<accession>A0A1H8M9W2</accession>
<dbReference type="Pfam" id="PF19106">
    <property type="entry name" value="DUF5793"/>
    <property type="match status" value="1"/>
</dbReference>
<dbReference type="EMBL" id="FOCX01000008">
    <property type="protein sequence ID" value="SEO14151.1"/>
    <property type="molecule type" value="Genomic_DNA"/>
</dbReference>
<protein>
    <submittedName>
        <fullName evidence="1">Uncharacterized protein</fullName>
    </submittedName>
</protein>
<name>A0A1H8M9W2_9EURY</name>
<dbReference type="AlphaFoldDB" id="A0A1H8M9W2"/>
<organism evidence="1 2">
    <name type="scientific">Halorientalis persicus</name>
    <dbReference type="NCBI Taxonomy" id="1367881"/>
    <lineage>
        <taxon>Archaea</taxon>
        <taxon>Methanobacteriati</taxon>
        <taxon>Methanobacteriota</taxon>
        <taxon>Stenosarchaea group</taxon>
        <taxon>Halobacteria</taxon>
        <taxon>Halobacteriales</taxon>
        <taxon>Haloarculaceae</taxon>
        <taxon>Halorientalis</taxon>
    </lineage>
</organism>
<proteinExistence type="predicted"/>
<gene>
    <name evidence="1" type="ORF">SAMN05216388_1008170</name>
</gene>